<name>A0A0E9SV40_ANGAN</name>
<sequence length="41" mass="4633">MLWGVDAVLCISELYPRREETHAVLREMGNIFTSLTPVDLG</sequence>
<evidence type="ECO:0000313" key="1">
    <source>
        <dbReference type="EMBL" id="JAH45171.1"/>
    </source>
</evidence>
<reference evidence="1" key="1">
    <citation type="submission" date="2014-11" db="EMBL/GenBank/DDBJ databases">
        <authorList>
            <person name="Amaro Gonzalez C."/>
        </authorList>
    </citation>
    <scope>NUCLEOTIDE SEQUENCE</scope>
</reference>
<protein>
    <submittedName>
        <fullName evidence="1">Uncharacterized protein</fullName>
    </submittedName>
</protein>
<accession>A0A0E9SV40</accession>
<organism evidence="1">
    <name type="scientific">Anguilla anguilla</name>
    <name type="common">European freshwater eel</name>
    <name type="synonym">Muraena anguilla</name>
    <dbReference type="NCBI Taxonomy" id="7936"/>
    <lineage>
        <taxon>Eukaryota</taxon>
        <taxon>Metazoa</taxon>
        <taxon>Chordata</taxon>
        <taxon>Craniata</taxon>
        <taxon>Vertebrata</taxon>
        <taxon>Euteleostomi</taxon>
        <taxon>Actinopterygii</taxon>
        <taxon>Neopterygii</taxon>
        <taxon>Teleostei</taxon>
        <taxon>Anguilliformes</taxon>
        <taxon>Anguillidae</taxon>
        <taxon>Anguilla</taxon>
    </lineage>
</organism>
<dbReference type="AlphaFoldDB" id="A0A0E9SV40"/>
<dbReference type="EMBL" id="GBXM01063406">
    <property type="protein sequence ID" value="JAH45171.1"/>
    <property type="molecule type" value="Transcribed_RNA"/>
</dbReference>
<proteinExistence type="predicted"/>
<reference evidence="1" key="2">
    <citation type="journal article" date="2015" name="Fish Shellfish Immunol.">
        <title>Early steps in the European eel (Anguilla anguilla)-Vibrio vulnificus interaction in the gills: Role of the RtxA13 toxin.</title>
        <authorList>
            <person name="Callol A."/>
            <person name="Pajuelo D."/>
            <person name="Ebbesson L."/>
            <person name="Teles M."/>
            <person name="MacKenzie S."/>
            <person name="Amaro C."/>
        </authorList>
    </citation>
    <scope>NUCLEOTIDE SEQUENCE</scope>
</reference>